<keyword evidence="6" id="KW-0914">Notch signaling pathway</keyword>
<keyword evidence="13" id="KW-1185">Reference proteome</keyword>
<feature type="signal peptide" evidence="10">
    <location>
        <begin position="1"/>
        <end position="18"/>
    </location>
</feature>
<dbReference type="OrthoDB" id="10265862at2759"/>
<evidence type="ECO:0000256" key="6">
    <source>
        <dbReference type="ARBA" id="ARBA00022976"/>
    </source>
</evidence>
<dbReference type="SUPFAM" id="SSF53187">
    <property type="entry name" value="Zn-dependent exopeptidases"/>
    <property type="match status" value="1"/>
</dbReference>
<evidence type="ECO:0000256" key="7">
    <source>
        <dbReference type="ARBA" id="ARBA00022989"/>
    </source>
</evidence>
<name>A0A196SK18_BLAHN</name>
<organism evidence="12 13">
    <name type="scientific">Blastocystis sp. subtype 1 (strain ATCC 50177 / NandII)</name>
    <dbReference type="NCBI Taxonomy" id="478820"/>
    <lineage>
        <taxon>Eukaryota</taxon>
        <taxon>Sar</taxon>
        <taxon>Stramenopiles</taxon>
        <taxon>Bigyra</taxon>
        <taxon>Opalozoa</taxon>
        <taxon>Opalinata</taxon>
        <taxon>Blastocystidae</taxon>
        <taxon>Blastocystis</taxon>
    </lineage>
</organism>
<keyword evidence="5 10" id="KW-0732">Signal</keyword>
<comment type="caution">
    <text evidence="12">The sequence shown here is derived from an EMBL/GenBank/DDBJ whole genome shotgun (WGS) entry which is preliminary data.</text>
</comment>
<gene>
    <name evidence="12" type="ORF">AV274_1638</name>
</gene>
<evidence type="ECO:0000313" key="13">
    <source>
        <dbReference type="Proteomes" id="UP000078348"/>
    </source>
</evidence>
<dbReference type="Pfam" id="PF18266">
    <property type="entry name" value="Ncstrn_small"/>
    <property type="match status" value="1"/>
</dbReference>
<sequence>MILLYSIVLLLVAFPALGDPFFSSLLYQNVPHHFCSRYYHRNGGMGCRTPLSGVSGILRLVNSLDDLPRVAPNNTKDRVVILLNSTILSNELLQRATNTESIVGVAVYDVGAPTETYSPEAPSPDGFGTPAATLSLHPEYVWNPHGSNFNAQDSLLSFVHIRSAETYAHLREKALSNEHSGRKPYIMEMGSYMGPEDMSSPKCLAGGHCLPLGGQSVWSLSPAEEPKPIVLLATAMDARSEFYDAASDGQNAGVRTAVLLAIAEALRDVEWAAVGKQVMIAFFEGEAWGRAGSRAFLSDVTDFECLHRVPQASSPFNDAMCSRPLRLSLRFAELDLRRFEQVIVLDRLLPLRTSLFFHAEPDCPLARFDAALPIQPSAVAKLPPGTAESFYQAGVRRTVVISGYDDAFAEPHPGSVFQEPVTAAQVAPIASTILAFSLQQLGINATSTTLSGVTATSTSLSEVSPTLPAINGTYLESVLRCLAVDGSCAVLESVLGYEPDSITHRLGGVPVDKFCGVLEEGRYPVVSVGSRYVVESEETPSGVYFMPSMYESFLHASLALAFHANANATECTSFRDCRTLANGYCVQGRCLSAYAYYHNAMDPGVQLTGVGAFAVKPNDTTSPVYAEPFWGGYYGEVPSVRVFQRVSAWEDWVTLVCGVAVVGASWYLTRYFFDTYGPQLKLGK</sequence>
<dbReference type="InterPro" id="IPR008710">
    <property type="entry name" value="Nicastrin"/>
</dbReference>
<comment type="subcellular location">
    <subcellularLocation>
        <location evidence="1">Membrane</location>
        <topology evidence="1">Single-pass type I membrane protein</topology>
    </subcellularLocation>
</comment>
<dbReference type="GO" id="GO:0016485">
    <property type="term" value="P:protein processing"/>
    <property type="evidence" value="ECO:0007669"/>
    <property type="project" value="InterPro"/>
</dbReference>
<evidence type="ECO:0000256" key="4">
    <source>
        <dbReference type="ARBA" id="ARBA00022692"/>
    </source>
</evidence>
<accession>A0A196SK18</accession>
<dbReference type="STRING" id="478820.A0A196SK18"/>
<dbReference type="InterPro" id="IPR041084">
    <property type="entry name" value="Ncstrn_small"/>
</dbReference>
<evidence type="ECO:0000256" key="1">
    <source>
        <dbReference type="ARBA" id="ARBA00004479"/>
    </source>
</evidence>
<feature type="chain" id="PRO_5008274670" description="Nicastrin" evidence="10">
    <location>
        <begin position="19"/>
        <end position="684"/>
    </location>
</feature>
<keyword evidence="4" id="KW-0812">Transmembrane</keyword>
<dbReference type="Proteomes" id="UP000078348">
    <property type="component" value="Unassembled WGS sequence"/>
</dbReference>
<evidence type="ECO:0000256" key="2">
    <source>
        <dbReference type="ARBA" id="ARBA00007717"/>
    </source>
</evidence>
<dbReference type="PANTHER" id="PTHR21092:SF0">
    <property type="entry name" value="NICASTRIN"/>
    <property type="match status" value="1"/>
</dbReference>
<keyword evidence="8" id="KW-0472">Membrane</keyword>
<reference evidence="12 13" key="1">
    <citation type="submission" date="2016-05" db="EMBL/GenBank/DDBJ databases">
        <title>Nuclear genome of Blastocystis sp. subtype 1 NandII.</title>
        <authorList>
            <person name="Gentekaki E."/>
            <person name="Curtis B."/>
            <person name="Stairs C."/>
            <person name="Eme L."/>
            <person name="Herman E."/>
            <person name="Klimes V."/>
            <person name="Arias M.C."/>
            <person name="Elias M."/>
            <person name="Hilliou F."/>
            <person name="Klute M."/>
            <person name="Malik S.-B."/>
            <person name="Pightling A."/>
            <person name="Rachubinski R."/>
            <person name="Salas D."/>
            <person name="Schlacht A."/>
            <person name="Suga H."/>
            <person name="Archibald J."/>
            <person name="Ball S.G."/>
            <person name="Clark G."/>
            <person name="Dacks J."/>
            <person name="Van Der Giezen M."/>
            <person name="Tsaousis A."/>
            <person name="Roger A."/>
        </authorList>
    </citation>
    <scope>NUCLEOTIDE SEQUENCE [LARGE SCALE GENOMIC DNA]</scope>
    <source>
        <strain evidence="13">ATCC 50177 / NandII</strain>
    </source>
</reference>
<proteinExistence type="inferred from homology"/>
<dbReference type="GO" id="GO:0005886">
    <property type="term" value="C:plasma membrane"/>
    <property type="evidence" value="ECO:0007669"/>
    <property type="project" value="TreeGrafter"/>
</dbReference>
<keyword evidence="9" id="KW-0325">Glycoprotein</keyword>
<evidence type="ECO:0000256" key="3">
    <source>
        <dbReference type="ARBA" id="ARBA00015303"/>
    </source>
</evidence>
<keyword evidence="7" id="KW-1133">Transmembrane helix</keyword>
<protein>
    <recommendedName>
        <fullName evidence="3">Nicastrin</fullName>
    </recommendedName>
</protein>
<evidence type="ECO:0000259" key="11">
    <source>
        <dbReference type="Pfam" id="PF18266"/>
    </source>
</evidence>
<dbReference type="AlphaFoldDB" id="A0A196SK18"/>
<dbReference type="Gene3D" id="3.40.630.10">
    <property type="entry name" value="Zn peptidases"/>
    <property type="match status" value="1"/>
</dbReference>
<dbReference type="Pfam" id="PF05450">
    <property type="entry name" value="Nicastrin"/>
    <property type="match status" value="1"/>
</dbReference>
<dbReference type="GO" id="GO:0007219">
    <property type="term" value="P:Notch signaling pathway"/>
    <property type="evidence" value="ECO:0007669"/>
    <property type="project" value="UniProtKB-KW"/>
</dbReference>
<feature type="domain" description="Nicastrin small lobe" evidence="11">
    <location>
        <begin position="35"/>
        <end position="193"/>
    </location>
</feature>
<dbReference type="PANTHER" id="PTHR21092">
    <property type="entry name" value="NICASTRIN"/>
    <property type="match status" value="1"/>
</dbReference>
<dbReference type="EMBL" id="LXWW01000069">
    <property type="protein sequence ID" value="OAO16641.1"/>
    <property type="molecule type" value="Genomic_DNA"/>
</dbReference>
<evidence type="ECO:0000256" key="10">
    <source>
        <dbReference type="SAM" id="SignalP"/>
    </source>
</evidence>
<comment type="similarity">
    <text evidence="2">Belongs to the nicastrin family.</text>
</comment>
<evidence type="ECO:0000256" key="9">
    <source>
        <dbReference type="ARBA" id="ARBA00023180"/>
    </source>
</evidence>
<evidence type="ECO:0000256" key="8">
    <source>
        <dbReference type="ARBA" id="ARBA00023136"/>
    </source>
</evidence>
<evidence type="ECO:0000313" key="12">
    <source>
        <dbReference type="EMBL" id="OAO16641.1"/>
    </source>
</evidence>
<evidence type="ECO:0000256" key="5">
    <source>
        <dbReference type="ARBA" id="ARBA00022729"/>
    </source>
</evidence>